<dbReference type="InterPro" id="IPR050793">
    <property type="entry name" value="CMP-NeuNAc_synthase"/>
</dbReference>
<dbReference type="SFLD" id="SFLDS00003">
    <property type="entry name" value="Haloacid_Dehalogenase"/>
    <property type="match status" value="1"/>
</dbReference>
<keyword evidence="12" id="KW-0808">Transferase</keyword>
<comment type="subunit">
    <text evidence="6">Homotetramer.</text>
</comment>
<dbReference type="GO" id="GO:0016779">
    <property type="term" value="F:nucleotidyltransferase activity"/>
    <property type="evidence" value="ECO:0007669"/>
    <property type="project" value="UniProtKB-KW"/>
</dbReference>
<evidence type="ECO:0000256" key="3">
    <source>
        <dbReference type="ARBA" id="ARBA00005141"/>
    </source>
</evidence>
<accession>A0ABV9R0M3</accession>
<dbReference type="Proteomes" id="UP001595960">
    <property type="component" value="Unassembled WGS sequence"/>
</dbReference>
<evidence type="ECO:0000313" key="12">
    <source>
        <dbReference type="EMBL" id="MFC4827265.1"/>
    </source>
</evidence>
<keyword evidence="10" id="KW-0460">Magnesium</keyword>
<dbReference type="CDD" id="cd02513">
    <property type="entry name" value="CMP-NeuAc_Synthase"/>
    <property type="match status" value="1"/>
</dbReference>
<dbReference type="InterPro" id="IPR023214">
    <property type="entry name" value="HAD_sf"/>
</dbReference>
<comment type="pathway">
    <text evidence="3">Amino-sugar metabolism; N-acetylneuraminate metabolism.</text>
</comment>
<evidence type="ECO:0000256" key="2">
    <source>
        <dbReference type="ARBA" id="ARBA00001946"/>
    </source>
</evidence>
<feature type="region of interest" description="Disordered" evidence="11">
    <location>
        <begin position="476"/>
        <end position="520"/>
    </location>
</feature>
<protein>
    <recommendedName>
        <fullName evidence="7">N-acylneuraminate cytidylyltransferase</fullName>
        <ecNumber evidence="7">2.7.7.43</ecNumber>
    </recommendedName>
</protein>
<dbReference type="InterPro" id="IPR010023">
    <property type="entry name" value="KdsC_fam"/>
</dbReference>
<keyword evidence="12" id="KW-0548">Nucleotidyltransferase</keyword>
<name>A0ABV9R0M3_9MICO</name>
<dbReference type="Gene3D" id="3.90.550.10">
    <property type="entry name" value="Spore Coat Polysaccharide Biosynthesis Protein SpsA, Chain A"/>
    <property type="match status" value="1"/>
</dbReference>
<comment type="cofactor">
    <cofactor evidence="2">
        <name>Mg(2+)</name>
        <dbReference type="ChEBI" id="CHEBI:18420"/>
    </cofactor>
</comment>
<evidence type="ECO:0000256" key="9">
    <source>
        <dbReference type="ARBA" id="ARBA00022801"/>
    </source>
</evidence>
<dbReference type="InterPro" id="IPR003329">
    <property type="entry name" value="Cytidylyl_trans"/>
</dbReference>
<dbReference type="SUPFAM" id="SSF53448">
    <property type="entry name" value="Nucleotide-diphospho-sugar transferases"/>
    <property type="match status" value="1"/>
</dbReference>
<evidence type="ECO:0000256" key="7">
    <source>
        <dbReference type="ARBA" id="ARBA00012491"/>
    </source>
</evidence>
<organism evidence="12 13">
    <name type="scientific">Agromyces aurantiacus</name>
    <dbReference type="NCBI Taxonomy" id="165814"/>
    <lineage>
        <taxon>Bacteria</taxon>
        <taxon>Bacillati</taxon>
        <taxon>Actinomycetota</taxon>
        <taxon>Actinomycetes</taxon>
        <taxon>Micrococcales</taxon>
        <taxon>Microbacteriaceae</taxon>
        <taxon>Agromyces</taxon>
    </lineage>
</organism>
<gene>
    <name evidence="12" type="ORF">ACFPER_00580</name>
</gene>
<evidence type="ECO:0000313" key="13">
    <source>
        <dbReference type="Proteomes" id="UP001595960"/>
    </source>
</evidence>
<comment type="caution">
    <text evidence="12">The sequence shown here is derived from an EMBL/GenBank/DDBJ whole genome shotgun (WGS) entry which is preliminary data.</text>
</comment>
<reference evidence="13" key="1">
    <citation type="journal article" date="2019" name="Int. J. Syst. Evol. Microbiol.">
        <title>The Global Catalogue of Microorganisms (GCM) 10K type strain sequencing project: providing services to taxonomists for standard genome sequencing and annotation.</title>
        <authorList>
            <consortium name="The Broad Institute Genomics Platform"/>
            <consortium name="The Broad Institute Genome Sequencing Center for Infectious Disease"/>
            <person name="Wu L."/>
            <person name="Ma J."/>
        </authorList>
    </citation>
    <scope>NUCLEOTIDE SEQUENCE [LARGE SCALE GENOMIC DNA]</scope>
    <source>
        <strain evidence="13">CGMCC 1.12192</strain>
    </source>
</reference>
<keyword evidence="13" id="KW-1185">Reference proteome</keyword>
<comment type="similarity">
    <text evidence="4">Belongs to the KdsC family.</text>
</comment>
<evidence type="ECO:0000256" key="10">
    <source>
        <dbReference type="ARBA" id="ARBA00022842"/>
    </source>
</evidence>
<comment type="catalytic activity">
    <reaction evidence="1">
        <text>an N-acylneuraminate + CTP = a CMP-N-acyl-beta-neuraminate + diphosphate</text>
        <dbReference type="Rhea" id="RHEA:11344"/>
        <dbReference type="ChEBI" id="CHEBI:33019"/>
        <dbReference type="ChEBI" id="CHEBI:37563"/>
        <dbReference type="ChEBI" id="CHEBI:60073"/>
        <dbReference type="ChEBI" id="CHEBI:68671"/>
        <dbReference type="EC" id="2.7.7.43"/>
    </reaction>
</comment>
<proteinExistence type="inferred from homology"/>
<dbReference type="InterPro" id="IPR036412">
    <property type="entry name" value="HAD-like_sf"/>
</dbReference>
<evidence type="ECO:0000256" key="4">
    <source>
        <dbReference type="ARBA" id="ARBA00005893"/>
    </source>
</evidence>
<dbReference type="PANTHER" id="PTHR21485">
    <property type="entry name" value="HAD SUPERFAMILY MEMBERS CMAS AND KDSC"/>
    <property type="match status" value="1"/>
</dbReference>
<dbReference type="SUPFAM" id="SSF56784">
    <property type="entry name" value="HAD-like"/>
    <property type="match status" value="1"/>
</dbReference>
<comment type="similarity">
    <text evidence="5">Belongs to the CMP-NeuNAc synthase family.</text>
</comment>
<feature type="compositionally biased region" description="Basic and acidic residues" evidence="11">
    <location>
        <begin position="487"/>
        <end position="509"/>
    </location>
</feature>
<dbReference type="Pfam" id="PF02348">
    <property type="entry name" value="CTP_transf_3"/>
    <property type="match status" value="1"/>
</dbReference>
<dbReference type="RefSeq" id="WP_204395364.1">
    <property type="nucleotide sequence ID" value="NZ_JAFBBW010000001.1"/>
</dbReference>
<evidence type="ECO:0000256" key="5">
    <source>
        <dbReference type="ARBA" id="ARBA00010726"/>
    </source>
</evidence>
<keyword evidence="8" id="KW-0479">Metal-binding</keyword>
<evidence type="ECO:0000256" key="1">
    <source>
        <dbReference type="ARBA" id="ARBA00001862"/>
    </source>
</evidence>
<evidence type="ECO:0000256" key="11">
    <source>
        <dbReference type="SAM" id="MobiDB-lite"/>
    </source>
</evidence>
<keyword evidence="9" id="KW-0378">Hydrolase</keyword>
<dbReference type="InterPro" id="IPR029044">
    <property type="entry name" value="Nucleotide-diphossugar_trans"/>
</dbReference>
<dbReference type="SFLD" id="SFLDG01136">
    <property type="entry name" value="C1.6:_Phosphoserine_Phosphatas"/>
    <property type="match status" value="1"/>
</dbReference>
<dbReference type="Pfam" id="PF08282">
    <property type="entry name" value="Hydrolase_3"/>
    <property type="match status" value="1"/>
</dbReference>
<sequence>MSRNQDAGNSAAVARAASAGGGVAGERAAGAGAARGTAAAGGRARERGDAARAIAIIPARGGSQGLPGKNVARVGGVPLVARAVHAALAADRVGRVVVTTDDDEIADIAIAAGAEVVERPAELAGAEASSESALRHALGVLGSSGPGPGSADAGSGADDITVFVQATSPFIDPADLAAAIERVASGERDVVFAATPTHAFLWREDEANATAIGVNHDASHRARRQDREPEFLETGAFYVFRTDGFLAAGHRFFGRIGIQAVHPDTAIEIDDAADLARARALAPRVDRRLAGGVAAALARRAGAGTAWVADPRHPFIDVDAVVTDFDGVHTDDTAGLDELGRESVRVSRADGAGVARLREAGIPMLILSAEANPVVSRRAEKLGVDCIQGLADKGAALREWAAARGIRLDRIAYLGNDRGDIPALDLVGWPLAVPDAAPDALERARHVLERHGGHGAVRELAELVLAARDARRRAEAPIDTDVDADAIADRDPAREPRELDPAHPTRGQREAMAAASVTST</sequence>
<evidence type="ECO:0000256" key="8">
    <source>
        <dbReference type="ARBA" id="ARBA00022723"/>
    </source>
</evidence>
<dbReference type="EC" id="2.7.7.43" evidence="7"/>
<evidence type="ECO:0000256" key="6">
    <source>
        <dbReference type="ARBA" id="ARBA00011881"/>
    </source>
</evidence>
<dbReference type="EMBL" id="JBHSJC010000001">
    <property type="protein sequence ID" value="MFC4827265.1"/>
    <property type="molecule type" value="Genomic_DNA"/>
</dbReference>
<dbReference type="SFLD" id="SFLDG01138">
    <property type="entry name" value="C1.6.2:_Deoxy-d-mannose-octulo"/>
    <property type="match status" value="1"/>
</dbReference>
<dbReference type="Gene3D" id="3.40.50.1000">
    <property type="entry name" value="HAD superfamily/HAD-like"/>
    <property type="match status" value="1"/>
</dbReference>
<dbReference type="PANTHER" id="PTHR21485:SF3">
    <property type="entry name" value="N-ACYLNEURAMINATE CYTIDYLYLTRANSFERASE"/>
    <property type="match status" value="1"/>
</dbReference>